<name>A0A1Z4KUJ6_ANAVA</name>
<proteinExistence type="predicted"/>
<sequence>MSEYQYYEFQALDHPLTTSEQTYISSLSSRVQLTSRSAIFTYSYGDFRGEPKELLEKCFDVMLCMANWGTRQLVFRLPKSVIDSSVFAPYCLPEQITVSTTSSYVILDINIDDEEYRTWIEGEGCLSKFLQIRDDILQGDLRALYLAWLKATSMSITEEEEDLLEPPVPANLKKLPVYLENFIEFFDIDQDLITSATELSVSQKSEVEPIEEWIQALSSSEKNEFLLKIVKDEPNVKLKLIKRLREIFKSAKNSSYDNISRRSVTELLKGAKEQNEHRTKQELLIAQQEKVRKLESLALKEDKVWLEVYRLIELKQSKPYEQAVAYLIDLRDLAEYQGSLEEFKASIQQIQKDYSTRSGLLSRLKKAGLTQI</sequence>
<gene>
    <name evidence="1" type="ORF">NIES23_55430</name>
</gene>
<accession>A0A1Z4KUJ6</accession>
<dbReference type="AlphaFoldDB" id="A0A1Z4KUJ6"/>
<dbReference type="EMBL" id="AP018217">
    <property type="protein sequence ID" value="BAY72715.1"/>
    <property type="molecule type" value="Genomic_DNA"/>
</dbReference>
<keyword evidence="1" id="KW-0614">Plasmid</keyword>
<reference evidence="1 2" key="1">
    <citation type="submission" date="2017-06" db="EMBL/GenBank/DDBJ databases">
        <title>Genome sequencing of cyanobaciteial culture collection at National Institute for Environmental Studies (NIES).</title>
        <authorList>
            <person name="Hirose Y."/>
            <person name="Shimura Y."/>
            <person name="Fujisawa T."/>
            <person name="Nakamura Y."/>
            <person name="Kawachi M."/>
        </authorList>
    </citation>
    <scope>NUCLEOTIDE SEQUENCE [LARGE SCALE GENOMIC DNA]</scope>
    <source>
        <strain evidence="1 2">NIES-23</strain>
        <plasmid evidence="2">Plasmid Plasmid1 dna</plasmid>
    </source>
</reference>
<evidence type="ECO:0000313" key="2">
    <source>
        <dbReference type="Proteomes" id="UP000217507"/>
    </source>
</evidence>
<organism evidence="1 2">
    <name type="scientific">Trichormus variabilis NIES-23</name>
    <dbReference type="NCBI Taxonomy" id="1973479"/>
    <lineage>
        <taxon>Bacteria</taxon>
        <taxon>Bacillati</taxon>
        <taxon>Cyanobacteriota</taxon>
        <taxon>Cyanophyceae</taxon>
        <taxon>Nostocales</taxon>
        <taxon>Nostocaceae</taxon>
        <taxon>Trichormus</taxon>
    </lineage>
</organism>
<evidence type="ECO:0000313" key="1">
    <source>
        <dbReference type="EMBL" id="BAY72715.1"/>
    </source>
</evidence>
<geneLocation type="plasmid" evidence="1">
    <name>plasmid1</name>
</geneLocation>
<dbReference type="Proteomes" id="UP000217507">
    <property type="component" value="Plasmid Plasmid1 dna"/>
</dbReference>
<protein>
    <submittedName>
        <fullName evidence="1">Uncharacterized protein</fullName>
    </submittedName>
</protein>